<sequence>MSMDIFTSNQSSSIGSQSIQEVSRSPTPNKSLFDYYDGQKIAKDEGDRIQLDEETITIDEKVVDVNEDVVKEVVHKEEIQDEIVELDVEICTKTNKKEEIKVNGDDIVKTKWRNQASIMKKRKWRIG</sequence>
<evidence type="ECO:0000256" key="1">
    <source>
        <dbReference type="SAM" id="MobiDB-lite"/>
    </source>
</evidence>
<evidence type="ECO:0000313" key="3">
    <source>
        <dbReference type="Proteomes" id="UP000585474"/>
    </source>
</evidence>
<evidence type="ECO:0000313" key="2">
    <source>
        <dbReference type="EMBL" id="GFY93549.1"/>
    </source>
</evidence>
<accession>A0A7J0F5S4</accession>
<name>A0A7J0F5S4_9ERIC</name>
<feature type="region of interest" description="Disordered" evidence="1">
    <location>
        <begin position="1"/>
        <end position="33"/>
    </location>
</feature>
<dbReference type="EMBL" id="BJWL01000008">
    <property type="protein sequence ID" value="GFY93549.1"/>
    <property type="molecule type" value="Genomic_DNA"/>
</dbReference>
<protein>
    <submittedName>
        <fullName evidence="2">Uncharacterized protein</fullName>
    </submittedName>
</protein>
<reference evidence="2 3" key="1">
    <citation type="submission" date="2019-07" db="EMBL/GenBank/DDBJ databases">
        <title>De Novo Assembly of kiwifruit Actinidia rufa.</title>
        <authorList>
            <person name="Sugita-Konishi S."/>
            <person name="Sato K."/>
            <person name="Mori E."/>
            <person name="Abe Y."/>
            <person name="Kisaki G."/>
            <person name="Hamano K."/>
            <person name="Suezawa K."/>
            <person name="Otani M."/>
            <person name="Fukuda T."/>
            <person name="Manabe T."/>
            <person name="Gomi K."/>
            <person name="Tabuchi M."/>
            <person name="Akimitsu K."/>
            <person name="Kataoka I."/>
        </authorList>
    </citation>
    <scope>NUCLEOTIDE SEQUENCE [LARGE SCALE GENOMIC DNA]</scope>
    <source>
        <strain evidence="3">cv. Fuchu</strain>
    </source>
</reference>
<dbReference type="AlphaFoldDB" id="A0A7J0F5S4"/>
<gene>
    <name evidence="2" type="ORF">Acr_08g0019450</name>
</gene>
<dbReference type="Proteomes" id="UP000585474">
    <property type="component" value="Unassembled WGS sequence"/>
</dbReference>
<proteinExistence type="predicted"/>
<comment type="caution">
    <text evidence="2">The sequence shown here is derived from an EMBL/GenBank/DDBJ whole genome shotgun (WGS) entry which is preliminary data.</text>
</comment>
<feature type="compositionally biased region" description="Low complexity" evidence="1">
    <location>
        <begin position="1"/>
        <end position="23"/>
    </location>
</feature>
<organism evidence="2 3">
    <name type="scientific">Actinidia rufa</name>
    <dbReference type="NCBI Taxonomy" id="165716"/>
    <lineage>
        <taxon>Eukaryota</taxon>
        <taxon>Viridiplantae</taxon>
        <taxon>Streptophyta</taxon>
        <taxon>Embryophyta</taxon>
        <taxon>Tracheophyta</taxon>
        <taxon>Spermatophyta</taxon>
        <taxon>Magnoliopsida</taxon>
        <taxon>eudicotyledons</taxon>
        <taxon>Gunneridae</taxon>
        <taxon>Pentapetalae</taxon>
        <taxon>asterids</taxon>
        <taxon>Ericales</taxon>
        <taxon>Actinidiaceae</taxon>
        <taxon>Actinidia</taxon>
    </lineage>
</organism>
<keyword evidence="3" id="KW-1185">Reference proteome</keyword>